<dbReference type="CDD" id="cd01004">
    <property type="entry name" value="PBP2_MidA_like"/>
    <property type="match status" value="1"/>
</dbReference>
<dbReference type="AlphaFoldDB" id="A0A250B4E6"/>
<name>A0A250B4E6_9GAMM</name>
<dbReference type="Gene3D" id="3.40.190.10">
    <property type="entry name" value="Periplasmic binding protein-like II"/>
    <property type="match status" value="2"/>
</dbReference>
<protein>
    <submittedName>
        <fullName evidence="5">Amino acid ABC transporter</fullName>
    </submittedName>
</protein>
<keyword evidence="6" id="KW-1185">Reference proteome</keyword>
<organism evidence="5 6">
    <name type="scientific">Gibbsiella quercinecans</name>
    <dbReference type="NCBI Taxonomy" id="929813"/>
    <lineage>
        <taxon>Bacteria</taxon>
        <taxon>Pseudomonadati</taxon>
        <taxon>Pseudomonadota</taxon>
        <taxon>Gammaproteobacteria</taxon>
        <taxon>Enterobacterales</taxon>
        <taxon>Yersiniaceae</taxon>
        <taxon>Gibbsiella</taxon>
    </lineage>
</organism>
<comment type="similarity">
    <text evidence="1">Belongs to the bacterial solute-binding protein 3 family.</text>
</comment>
<reference evidence="5 6" key="1">
    <citation type="submission" date="2016-01" db="EMBL/GenBank/DDBJ databases">
        <authorList>
            <person name="Oliw E.H."/>
        </authorList>
    </citation>
    <scope>NUCLEOTIDE SEQUENCE [LARGE SCALE GENOMIC DNA]</scope>
    <source>
        <strain evidence="5 6">FRB97</strain>
    </source>
</reference>
<sequence length="276" mass="29814">MKKLSALLHAVALSGLLVSTGSFAAACSAPAGAQLIVPGQLNMSTNPTLPPLQFVDNTGQLKGMRIELGKEIAKRLCLEPNYIRIEFSAMVPGLQGGRWDMINTGIFFTPERAKIMWMIPYENQSVGLSTIPDNPAGISKPEDLAGKRVGVEIGGFEEKAIRRVSAELQAKKLKPIEILTFDNFAIAFQALRAGQVDAVISLDAVANEYQRQGQFRQVISGLEPTPVSLAFRDRALAEATAKVLNEMRADGSLDALFKRFNAQTTSGTFTVHGPSL</sequence>
<keyword evidence="2 3" id="KW-0732">Signal</keyword>
<dbReference type="SMART" id="SM00062">
    <property type="entry name" value="PBPb"/>
    <property type="match status" value="1"/>
</dbReference>
<evidence type="ECO:0000313" key="6">
    <source>
        <dbReference type="Proteomes" id="UP000217182"/>
    </source>
</evidence>
<dbReference type="OrthoDB" id="8611212at2"/>
<evidence type="ECO:0000256" key="1">
    <source>
        <dbReference type="ARBA" id="ARBA00010333"/>
    </source>
</evidence>
<feature type="domain" description="Solute-binding protein family 3/N-terminal" evidence="4">
    <location>
        <begin position="40"/>
        <end position="264"/>
    </location>
</feature>
<feature type="chain" id="PRO_5012286941" evidence="3">
    <location>
        <begin position="25"/>
        <end position="276"/>
    </location>
</feature>
<dbReference type="EMBL" id="CP014136">
    <property type="protein sequence ID" value="ATA20946.1"/>
    <property type="molecule type" value="Genomic_DNA"/>
</dbReference>
<feature type="signal peptide" evidence="3">
    <location>
        <begin position="1"/>
        <end position="24"/>
    </location>
</feature>
<accession>A0A250B4E6</accession>
<dbReference type="KEGG" id="gqu:AWC35_17255"/>
<dbReference type="RefSeq" id="WP_095847533.1">
    <property type="nucleotide sequence ID" value="NZ_CP014136.1"/>
</dbReference>
<evidence type="ECO:0000256" key="3">
    <source>
        <dbReference type="SAM" id="SignalP"/>
    </source>
</evidence>
<dbReference type="SUPFAM" id="SSF53850">
    <property type="entry name" value="Periplasmic binding protein-like II"/>
    <property type="match status" value="1"/>
</dbReference>
<dbReference type="Proteomes" id="UP000217182">
    <property type="component" value="Chromosome"/>
</dbReference>
<evidence type="ECO:0000313" key="5">
    <source>
        <dbReference type="EMBL" id="ATA20946.1"/>
    </source>
</evidence>
<gene>
    <name evidence="5" type="ORF">AWC35_17255</name>
</gene>
<dbReference type="PANTHER" id="PTHR35936">
    <property type="entry name" value="MEMBRANE-BOUND LYTIC MUREIN TRANSGLYCOSYLASE F"/>
    <property type="match status" value="1"/>
</dbReference>
<dbReference type="Pfam" id="PF00497">
    <property type="entry name" value="SBP_bac_3"/>
    <property type="match status" value="1"/>
</dbReference>
<dbReference type="InterPro" id="IPR001638">
    <property type="entry name" value="Solute-binding_3/MltF_N"/>
</dbReference>
<dbReference type="PROSITE" id="PS51257">
    <property type="entry name" value="PROKAR_LIPOPROTEIN"/>
    <property type="match status" value="1"/>
</dbReference>
<dbReference type="PANTHER" id="PTHR35936:SF17">
    <property type="entry name" value="ARGININE-BINDING EXTRACELLULAR PROTEIN ARTP"/>
    <property type="match status" value="1"/>
</dbReference>
<evidence type="ECO:0000256" key="2">
    <source>
        <dbReference type="ARBA" id="ARBA00022729"/>
    </source>
</evidence>
<proteinExistence type="inferred from homology"/>
<evidence type="ECO:0000259" key="4">
    <source>
        <dbReference type="SMART" id="SM00062"/>
    </source>
</evidence>